<protein>
    <submittedName>
        <fullName evidence="1">Uncharacterized protein</fullName>
    </submittedName>
</protein>
<evidence type="ECO:0000313" key="1">
    <source>
        <dbReference type="EMBL" id="GAF99965.1"/>
    </source>
</evidence>
<gene>
    <name evidence="1" type="ORF">S01H1_45296</name>
</gene>
<reference evidence="1" key="1">
    <citation type="journal article" date="2014" name="Front. Microbiol.">
        <title>High frequency of phylogenetically diverse reductive dehalogenase-homologous genes in deep subseafloor sedimentary metagenomes.</title>
        <authorList>
            <person name="Kawai M."/>
            <person name="Futagami T."/>
            <person name="Toyoda A."/>
            <person name="Takaki Y."/>
            <person name="Nishi S."/>
            <person name="Hori S."/>
            <person name="Arai W."/>
            <person name="Tsubouchi T."/>
            <person name="Morono Y."/>
            <person name="Uchiyama I."/>
            <person name="Ito T."/>
            <person name="Fujiyama A."/>
            <person name="Inagaki F."/>
            <person name="Takami H."/>
        </authorList>
    </citation>
    <scope>NUCLEOTIDE SEQUENCE</scope>
    <source>
        <strain evidence="1">Expedition CK06-06</strain>
    </source>
</reference>
<feature type="non-terminal residue" evidence="1">
    <location>
        <position position="37"/>
    </location>
</feature>
<comment type="caution">
    <text evidence="1">The sequence shown here is derived from an EMBL/GenBank/DDBJ whole genome shotgun (WGS) entry which is preliminary data.</text>
</comment>
<sequence>MKRSTDRILTSHVGSLIRPPELIEFLRAQQAHQPVDE</sequence>
<proteinExistence type="predicted"/>
<organism evidence="1">
    <name type="scientific">marine sediment metagenome</name>
    <dbReference type="NCBI Taxonomy" id="412755"/>
    <lineage>
        <taxon>unclassified sequences</taxon>
        <taxon>metagenomes</taxon>
        <taxon>ecological metagenomes</taxon>
    </lineage>
</organism>
<accession>X0VHH9</accession>
<dbReference type="AlphaFoldDB" id="X0VHH9"/>
<dbReference type="EMBL" id="BARS01028935">
    <property type="protein sequence ID" value="GAF99965.1"/>
    <property type="molecule type" value="Genomic_DNA"/>
</dbReference>
<name>X0VHH9_9ZZZZ</name>